<dbReference type="CDD" id="cd00561">
    <property type="entry name" value="CobA_ACA"/>
    <property type="match status" value="1"/>
</dbReference>
<dbReference type="PIRSF" id="PIRSF015617">
    <property type="entry name" value="Adensltrnsf_CobA"/>
    <property type="match status" value="1"/>
</dbReference>
<comment type="caution">
    <text evidence="1">The sequence shown here is derived from an EMBL/GenBank/DDBJ whole genome shotgun (WGS) entry which is preliminary data.</text>
</comment>
<gene>
    <name evidence="1" type="ORF">COU22_01580</name>
</gene>
<dbReference type="GO" id="GO:0005524">
    <property type="term" value="F:ATP binding"/>
    <property type="evidence" value="ECO:0007669"/>
    <property type="project" value="InterPro"/>
</dbReference>
<dbReference type="GO" id="GO:0008817">
    <property type="term" value="F:corrinoid adenosyltransferase activity"/>
    <property type="evidence" value="ECO:0007669"/>
    <property type="project" value="InterPro"/>
</dbReference>
<dbReference type="InterPro" id="IPR027417">
    <property type="entry name" value="P-loop_NTPase"/>
</dbReference>
<reference evidence="2" key="1">
    <citation type="submission" date="2017-09" db="EMBL/GenBank/DDBJ databases">
        <title>Depth-based differentiation of microbial function through sediment-hosted aquifers and enrichment of novel symbionts in the deep terrestrial subsurface.</title>
        <authorList>
            <person name="Probst A.J."/>
            <person name="Ladd B."/>
            <person name="Jarett J.K."/>
            <person name="Geller-Mcgrath D.E."/>
            <person name="Sieber C.M.K."/>
            <person name="Emerson J.B."/>
            <person name="Anantharaman K."/>
            <person name="Thomas B.C."/>
            <person name="Malmstrom R."/>
            <person name="Stieglmeier M."/>
            <person name="Klingl A."/>
            <person name="Woyke T."/>
            <person name="Ryan C.M."/>
            <person name="Banfield J.F."/>
        </authorList>
    </citation>
    <scope>NUCLEOTIDE SEQUENCE [LARGE SCALE GENOMIC DNA]</scope>
</reference>
<evidence type="ECO:0000313" key="1">
    <source>
        <dbReference type="EMBL" id="PIT90541.1"/>
    </source>
</evidence>
<dbReference type="PANTHER" id="PTHR46638:SF1">
    <property type="entry name" value="CORRINOID ADENOSYLTRANSFERASE"/>
    <property type="match status" value="1"/>
</dbReference>
<dbReference type="Gene3D" id="3.40.50.300">
    <property type="entry name" value="P-loop containing nucleotide triphosphate hydrolases"/>
    <property type="match status" value="1"/>
</dbReference>
<proteinExistence type="predicted"/>
<dbReference type="SUPFAM" id="SSF52540">
    <property type="entry name" value="P-loop containing nucleoside triphosphate hydrolases"/>
    <property type="match status" value="1"/>
</dbReference>
<dbReference type="Pfam" id="PF02572">
    <property type="entry name" value="CobA_CobO_BtuR"/>
    <property type="match status" value="1"/>
</dbReference>
<accession>A0A2M6WCL3</accession>
<dbReference type="Proteomes" id="UP000230543">
    <property type="component" value="Unassembled WGS sequence"/>
</dbReference>
<dbReference type="GO" id="GO:0009236">
    <property type="term" value="P:cobalamin biosynthetic process"/>
    <property type="evidence" value="ECO:0007669"/>
    <property type="project" value="InterPro"/>
</dbReference>
<dbReference type="AlphaFoldDB" id="A0A2M6WCL3"/>
<keyword evidence="1" id="KW-0808">Transferase</keyword>
<sequence>MTEKFGKIQIYTGDGKGKTTASLGLAIRAFGRGRKVIIIYFDKGGDHYGERRVLDKLGLEYHACGLKRFDEIKKKFRFGVIEDDIKEAQRGLKLVKQIFQDQAADLLILDEIHPTIHLDMLKLEEVIEVIKQKPLEMELVMTGRGAKDELIDLADLVTEMKPIKHYFDQGQLAREGIEY</sequence>
<name>A0A2M6WCL3_9BACT</name>
<dbReference type="InterPro" id="IPR003724">
    <property type="entry name" value="CblAdoTrfase_CobA"/>
</dbReference>
<organism evidence="1 2">
    <name type="scientific">Candidatus Komeilibacteria bacterium CG10_big_fil_rev_8_21_14_0_10_41_13</name>
    <dbReference type="NCBI Taxonomy" id="1974476"/>
    <lineage>
        <taxon>Bacteria</taxon>
        <taxon>Candidatus Komeiliibacteriota</taxon>
    </lineage>
</organism>
<dbReference type="EMBL" id="PFBO01000048">
    <property type="protein sequence ID" value="PIT90541.1"/>
    <property type="molecule type" value="Genomic_DNA"/>
</dbReference>
<evidence type="ECO:0000313" key="2">
    <source>
        <dbReference type="Proteomes" id="UP000230543"/>
    </source>
</evidence>
<dbReference type="PANTHER" id="PTHR46638">
    <property type="entry name" value="CORRINOID ADENOSYLTRANSFERASE"/>
    <property type="match status" value="1"/>
</dbReference>
<protein>
    <submittedName>
        <fullName evidence="1">Cob(I)yrinic acid a,c-diamide adenosyltransferase</fullName>
    </submittedName>
</protein>